<keyword evidence="2" id="KW-1185">Reference proteome</keyword>
<dbReference type="EMBL" id="VJOY01000011">
    <property type="protein sequence ID" value="TRX73903.1"/>
    <property type="molecule type" value="Genomic_DNA"/>
</dbReference>
<name>A0A553GWP2_9PSED</name>
<accession>A0A553GWP2</accession>
<reference evidence="1 2" key="1">
    <citation type="submission" date="2019-07" db="EMBL/GenBank/DDBJ databases">
        <title>Pseudomonas mangiferae sp. nov., isolated from bark of mango tree in Thailand.</title>
        <authorList>
            <person name="Srisuk N."/>
            <person name="Anurat P."/>
        </authorList>
    </citation>
    <scope>NUCLEOTIDE SEQUENCE [LARGE SCALE GENOMIC DNA]</scope>
    <source>
        <strain evidence="1 2">DMKU_BBB3-04</strain>
    </source>
</reference>
<dbReference type="OrthoDB" id="6874586at2"/>
<comment type="caution">
    <text evidence="1">The sequence shown here is derived from an EMBL/GenBank/DDBJ whole genome shotgun (WGS) entry which is preliminary data.</text>
</comment>
<dbReference type="RefSeq" id="WP_143489362.1">
    <property type="nucleotide sequence ID" value="NZ_VJOY01000011.1"/>
</dbReference>
<proteinExistence type="predicted"/>
<evidence type="ECO:0000313" key="2">
    <source>
        <dbReference type="Proteomes" id="UP000315235"/>
    </source>
</evidence>
<protein>
    <submittedName>
        <fullName evidence="1">Uncharacterized protein</fullName>
    </submittedName>
</protein>
<dbReference type="Proteomes" id="UP000315235">
    <property type="component" value="Unassembled WGS sequence"/>
</dbReference>
<gene>
    <name evidence="1" type="ORF">FM069_15955</name>
</gene>
<dbReference type="AlphaFoldDB" id="A0A553GWP2"/>
<sequence length="178" mass="20124">MAISLPTTRRLGLLVLLLAPLGLTSFVATERVEATRTIFPGQPRHAAPSIDDRFRDPRHDLRRLLLEARANRHTNHFCLVAYVWPDGTSRAAVHWLEGKRLIPWAGESVDAKTGGTRQDDLLAAPYIDLTRDLVDTPQEQAGESYYHLRADAEGTLEDCRQHGVHYTIPPFRQYTQAF</sequence>
<organism evidence="1 2">
    <name type="scientific">Pseudomonas mangiferae</name>
    <dbReference type="NCBI Taxonomy" id="2593654"/>
    <lineage>
        <taxon>Bacteria</taxon>
        <taxon>Pseudomonadati</taxon>
        <taxon>Pseudomonadota</taxon>
        <taxon>Gammaproteobacteria</taxon>
        <taxon>Pseudomonadales</taxon>
        <taxon>Pseudomonadaceae</taxon>
        <taxon>Pseudomonas</taxon>
    </lineage>
</organism>
<evidence type="ECO:0000313" key="1">
    <source>
        <dbReference type="EMBL" id="TRX73903.1"/>
    </source>
</evidence>